<accession>A0A848G2W6</accession>
<evidence type="ECO:0000256" key="5">
    <source>
        <dbReference type="ARBA" id="ARBA00023136"/>
    </source>
</evidence>
<evidence type="ECO:0000256" key="2">
    <source>
        <dbReference type="ARBA" id="ARBA00008564"/>
    </source>
</evidence>
<comment type="similarity">
    <text evidence="2">Belongs to the CbiQ family.</text>
</comment>
<sequence>MLIHRALSGAGARFRFHPASLLIVWGSLVLAVQLMRGQGLLWLGLVIGLVAVFCAHQRVRRLLRRVRYLLLVLLVLFAWFTPGELLFSGFPGSPSLEGLVLAAVHGGRLILVVVLAAILLEGLDASALAAGIDLLCRPLGWTGVSPERLIVRFLLVFQYVENPPAGGWRALLQDSALPPDQHVPAIRQLPWCWRDWLLSGLAVTGLVIAFWEGW</sequence>
<evidence type="ECO:0000256" key="6">
    <source>
        <dbReference type="SAM" id="Phobius"/>
    </source>
</evidence>
<evidence type="ECO:0000313" key="7">
    <source>
        <dbReference type="EMBL" id="NML25509.1"/>
    </source>
</evidence>
<dbReference type="InterPro" id="IPR003339">
    <property type="entry name" value="ABC/ECF_trnsptr_transmembrane"/>
</dbReference>
<keyword evidence="8" id="KW-1185">Reference proteome</keyword>
<feature type="transmembrane region" description="Helical" evidence="6">
    <location>
        <begin position="12"/>
        <end position="33"/>
    </location>
</feature>
<keyword evidence="3 6" id="KW-0812">Transmembrane</keyword>
<dbReference type="AlphaFoldDB" id="A0A848G2W6"/>
<feature type="transmembrane region" description="Helical" evidence="6">
    <location>
        <begin position="196"/>
        <end position="213"/>
    </location>
</feature>
<comment type="caution">
    <text evidence="7">The sequence shown here is derived from an EMBL/GenBank/DDBJ whole genome shotgun (WGS) entry which is preliminary data.</text>
</comment>
<dbReference type="RefSeq" id="WP_169145137.1">
    <property type="nucleotide sequence ID" value="NZ_JABBGA010000004.1"/>
</dbReference>
<dbReference type="Proteomes" id="UP000580043">
    <property type="component" value="Unassembled WGS sequence"/>
</dbReference>
<feature type="transmembrane region" description="Helical" evidence="6">
    <location>
        <begin position="39"/>
        <end position="56"/>
    </location>
</feature>
<keyword evidence="5 6" id="KW-0472">Membrane</keyword>
<organism evidence="7 8">
    <name type="scientific">Zoogloea dura</name>
    <dbReference type="NCBI Taxonomy" id="2728840"/>
    <lineage>
        <taxon>Bacteria</taxon>
        <taxon>Pseudomonadati</taxon>
        <taxon>Pseudomonadota</taxon>
        <taxon>Betaproteobacteria</taxon>
        <taxon>Rhodocyclales</taxon>
        <taxon>Zoogloeaceae</taxon>
        <taxon>Zoogloea</taxon>
    </lineage>
</organism>
<evidence type="ECO:0000256" key="3">
    <source>
        <dbReference type="ARBA" id="ARBA00022692"/>
    </source>
</evidence>
<dbReference type="Pfam" id="PF02361">
    <property type="entry name" value="CbiQ"/>
    <property type="match status" value="1"/>
</dbReference>
<evidence type="ECO:0008006" key="9">
    <source>
        <dbReference type="Google" id="ProtNLM"/>
    </source>
</evidence>
<name>A0A848G2W6_9RHOO</name>
<dbReference type="EMBL" id="JABBGA010000004">
    <property type="protein sequence ID" value="NML25509.1"/>
    <property type="molecule type" value="Genomic_DNA"/>
</dbReference>
<keyword evidence="4 6" id="KW-1133">Transmembrane helix</keyword>
<gene>
    <name evidence="7" type="ORF">HHL15_07130</name>
</gene>
<feature type="transmembrane region" description="Helical" evidence="6">
    <location>
        <begin position="68"/>
        <end position="87"/>
    </location>
</feature>
<reference evidence="7 8" key="1">
    <citation type="submission" date="2020-04" db="EMBL/GenBank/DDBJ databases">
        <title>Zoogloea sp. G-4-1-14 isolated from soil.</title>
        <authorList>
            <person name="Dahal R.H."/>
        </authorList>
    </citation>
    <scope>NUCLEOTIDE SEQUENCE [LARGE SCALE GENOMIC DNA]</scope>
    <source>
        <strain evidence="7 8">G-4-1-14</strain>
    </source>
</reference>
<protein>
    <recommendedName>
        <fullName evidence="9">Energy-coupling factor transporter transmembrane protein EcfT</fullName>
    </recommendedName>
</protein>
<dbReference type="GO" id="GO:0005886">
    <property type="term" value="C:plasma membrane"/>
    <property type="evidence" value="ECO:0007669"/>
    <property type="project" value="UniProtKB-ARBA"/>
</dbReference>
<evidence type="ECO:0000313" key="8">
    <source>
        <dbReference type="Proteomes" id="UP000580043"/>
    </source>
</evidence>
<evidence type="ECO:0000256" key="4">
    <source>
        <dbReference type="ARBA" id="ARBA00022989"/>
    </source>
</evidence>
<comment type="subcellular location">
    <subcellularLocation>
        <location evidence="1">Membrane</location>
        <topology evidence="1">Multi-pass membrane protein</topology>
    </subcellularLocation>
</comment>
<proteinExistence type="inferred from homology"/>
<evidence type="ECO:0000256" key="1">
    <source>
        <dbReference type="ARBA" id="ARBA00004141"/>
    </source>
</evidence>